<organism evidence="1 2">
    <name type="scientific">Ambrosiozyma monospora</name>
    <name type="common">Yeast</name>
    <name type="synonym">Endomycopsis monosporus</name>
    <dbReference type="NCBI Taxonomy" id="43982"/>
    <lineage>
        <taxon>Eukaryota</taxon>
        <taxon>Fungi</taxon>
        <taxon>Dikarya</taxon>
        <taxon>Ascomycota</taxon>
        <taxon>Saccharomycotina</taxon>
        <taxon>Pichiomycetes</taxon>
        <taxon>Pichiales</taxon>
        <taxon>Pichiaceae</taxon>
        <taxon>Ambrosiozyma</taxon>
    </lineage>
</organism>
<accession>A0ACB5TZG8</accession>
<comment type="caution">
    <text evidence="1">The sequence shown here is derived from an EMBL/GenBank/DDBJ whole genome shotgun (WGS) entry which is preliminary data.</text>
</comment>
<sequence>MNYWIILFLHLFNSLKLEPREQLQRQKNQPEQPIQQQNQEQPQQTNSNSNITRNIHSPLQSPSQPLLPQSQSLSQSRSQSQSYQSPSSSQQNQQQQQNQNQPRVNLKNLNFKDFLNHGADENDNDDENYPEIPVYRESNDDDVIVQDQANGVSACSGSSSGSILRTGAEGQNQGQGHLRDSVRSMSIAGGADEKNN</sequence>
<dbReference type="Proteomes" id="UP001165064">
    <property type="component" value="Unassembled WGS sequence"/>
</dbReference>
<reference evidence="1" key="1">
    <citation type="submission" date="2023-04" db="EMBL/GenBank/DDBJ databases">
        <title>Ambrosiozyma monospora NBRC 10751.</title>
        <authorList>
            <person name="Ichikawa N."/>
            <person name="Sato H."/>
            <person name="Tonouchi N."/>
        </authorList>
    </citation>
    <scope>NUCLEOTIDE SEQUENCE</scope>
    <source>
        <strain evidence="1">NBRC 10751</strain>
    </source>
</reference>
<name>A0ACB5TZG8_AMBMO</name>
<gene>
    <name evidence="1" type="ORF">Amon02_001036600</name>
</gene>
<protein>
    <submittedName>
        <fullName evidence="1">Unnamed protein product</fullName>
    </submittedName>
</protein>
<keyword evidence="2" id="KW-1185">Reference proteome</keyword>
<proteinExistence type="predicted"/>
<evidence type="ECO:0000313" key="1">
    <source>
        <dbReference type="EMBL" id="GME97937.1"/>
    </source>
</evidence>
<evidence type="ECO:0000313" key="2">
    <source>
        <dbReference type="Proteomes" id="UP001165064"/>
    </source>
</evidence>
<dbReference type="EMBL" id="BSXS01010309">
    <property type="protein sequence ID" value="GME97937.1"/>
    <property type="molecule type" value="Genomic_DNA"/>
</dbReference>